<gene>
    <name evidence="1" type="ORF">WJX81_005922</name>
</gene>
<dbReference type="SMART" id="SM01130">
    <property type="entry name" value="DHDPS"/>
    <property type="match status" value="1"/>
</dbReference>
<comment type="caution">
    <text evidence="1">The sequence shown here is derived from an EMBL/GenBank/DDBJ whole genome shotgun (WGS) entry which is preliminary data.</text>
</comment>
<sequence>MTPSGRNIVHHERNEVGEAFVAIVTPFTAGGQVDEEALRVYLQNLYQSNIRDVVVNGTTGEFWAMTLEERQRTEDGQMVADAALLLPPFYYERAPAGGVSAFLEAALAHAKLPVILYNYPRHCSNVIGPAAFEKLRARFPLLQGKKNSEMPLADCAAYSDDSGAAVLIGTEDLVQALDRGFHGFVTGGAWSVFPSVVEGVLGAHRGGNVDGARILQRERLDPWVALVDAMQCEAIAATKGALSEFLPSFSPAVRPLLLPAGAADMQAIREFVQRHVHD</sequence>
<dbReference type="InterPro" id="IPR013785">
    <property type="entry name" value="Aldolase_TIM"/>
</dbReference>
<protein>
    <recommendedName>
        <fullName evidence="3">Dihydrodipicolinate synthase family protein</fullName>
    </recommendedName>
</protein>
<dbReference type="EMBL" id="JALJOU010000045">
    <property type="protein sequence ID" value="KAK9831527.1"/>
    <property type="molecule type" value="Genomic_DNA"/>
</dbReference>
<dbReference type="PANTHER" id="PTHR12128">
    <property type="entry name" value="DIHYDRODIPICOLINATE SYNTHASE"/>
    <property type="match status" value="1"/>
</dbReference>
<dbReference type="Pfam" id="PF00701">
    <property type="entry name" value="DHDPS"/>
    <property type="match status" value="2"/>
</dbReference>
<dbReference type="PANTHER" id="PTHR12128:SF67">
    <property type="entry name" value="BLR3884 PROTEIN"/>
    <property type="match status" value="1"/>
</dbReference>
<accession>A0AAW1RE99</accession>
<dbReference type="CDD" id="cd00408">
    <property type="entry name" value="DHDPS-like"/>
    <property type="match status" value="1"/>
</dbReference>
<proteinExistence type="predicted"/>
<keyword evidence="2" id="KW-1185">Reference proteome</keyword>
<name>A0AAW1RE99_9CHLO</name>
<dbReference type="AlphaFoldDB" id="A0AAW1RE99"/>
<dbReference type="GO" id="GO:0008840">
    <property type="term" value="F:4-hydroxy-tetrahydrodipicolinate synthase activity"/>
    <property type="evidence" value="ECO:0007669"/>
    <property type="project" value="TreeGrafter"/>
</dbReference>
<reference evidence="1 2" key="1">
    <citation type="journal article" date="2024" name="Nat. Commun.">
        <title>Phylogenomics reveals the evolutionary origins of lichenization in chlorophyte algae.</title>
        <authorList>
            <person name="Puginier C."/>
            <person name="Libourel C."/>
            <person name="Otte J."/>
            <person name="Skaloud P."/>
            <person name="Haon M."/>
            <person name="Grisel S."/>
            <person name="Petersen M."/>
            <person name="Berrin J.G."/>
            <person name="Delaux P.M."/>
            <person name="Dal Grande F."/>
            <person name="Keller J."/>
        </authorList>
    </citation>
    <scope>NUCLEOTIDE SEQUENCE [LARGE SCALE GENOMIC DNA]</scope>
    <source>
        <strain evidence="1 2">SAG 245.80</strain>
    </source>
</reference>
<dbReference type="Gene3D" id="3.20.20.70">
    <property type="entry name" value="Aldolase class I"/>
    <property type="match status" value="2"/>
</dbReference>
<dbReference type="Proteomes" id="UP001445335">
    <property type="component" value="Unassembled WGS sequence"/>
</dbReference>
<evidence type="ECO:0008006" key="3">
    <source>
        <dbReference type="Google" id="ProtNLM"/>
    </source>
</evidence>
<dbReference type="InterPro" id="IPR002220">
    <property type="entry name" value="DapA-like"/>
</dbReference>
<dbReference type="SUPFAM" id="SSF51569">
    <property type="entry name" value="Aldolase"/>
    <property type="match status" value="1"/>
</dbReference>
<evidence type="ECO:0000313" key="1">
    <source>
        <dbReference type="EMBL" id="KAK9831527.1"/>
    </source>
</evidence>
<evidence type="ECO:0000313" key="2">
    <source>
        <dbReference type="Proteomes" id="UP001445335"/>
    </source>
</evidence>
<organism evidence="1 2">
    <name type="scientific">Elliptochloris bilobata</name>
    <dbReference type="NCBI Taxonomy" id="381761"/>
    <lineage>
        <taxon>Eukaryota</taxon>
        <taxon>Viridiplantae</taxon>
        <taxon>Chlorophyta</taxon>
        <taxon>core chlorophytes</taxon>
        <taxon>Trebouxiophyceae</taxon>
        <taxon>Trebouxiophyceae incertae sedis</taxon>
        <taxon>Elliptochloris clade</taxon>
        <taxon>Elliptochloris</taxon>
    </lineage>
</organism>